<dbReference type="HAMAP" id="MF_01216">
    <property type="entry name" value="Azoreductase_type1"/>
    <property type="match status" value="1"/>
</dbReference>
<comment type="similarity">
    <text evidence="6">Belongs to the azoreductase type 1 family.</text>
</comment>
<evidence type="ECO:0000256" key="6">
    <source>
        <dbReference type="HAMAP-Rule" id="MF_01216"/>
    </source>
</evidence>
<dbReference type="EC" id="1.6.5.-" evidence="6"/>
<evidence type="ECO:0000313" key="9">
    <source>
        <dbReference type="Proteomes" id="UP000176236"/>
    </source>
</evidence>
<dbReference type="InterPro" id="IPR050104">
    <property type="entry name" value="FMN-dep_NADH:Q_OxRdtase_AzoR1"/>
</dbReference>
<proteinExistence type="inferred from homology"/>
<evidence type="ECO:0000259" key="7">
    <source>
        <dbReference type="Pfam" id="PF02525"/>
    </source>
</evidence>
<comment type="subunit">
    <text evidence="6">Homodimer.</text>
</comment>
<dbReference type="EC" id="1.7.1.17" evidence="6"/>
<evidence type="ECO:0000256" key="1">
    <source>
        <dbReference type="ARBA" id="ARBA00022630"/>
    </source>
</evidence>
<dbReference type="InterPro" id="IPR029039">
    <property type="entry name" value="Flavoprotein-like_sf"/>
</dbReference>
<comment type="caution">
    <text evidence="8">The sequence shown here is derived from an EMBL/GenBank/DDBJ whole genome shotgun (WGS) entry which is preliminary data.</text>
</comment>
<feature type="binding site" evidence="6">
    <location>
        <begin position="17"/>
        <end position="19"/>
    </location>
    <ligand>
        <name>FMN</name>
        <dbReference type="ChEBI" id="CHEBI:58210"/>
    </ligand>
</feature>
<organism evidence="8 9">
    <name type="scientific">Lactococcus cremoris subsp. cremoris IBB477</name>
    <dbReference type="NCBI Taxonomy" id="1449093"/>
    <lineage>
        <taxon>Bacteria</taxon>
        <taxon>Bacillati</taxon>
        <taxon>Bacillota</taxon>
        <taxon>Bacilli</taxon>
        <taxon>Lactobacillales</taxon>
        <taxon>Streptococcaceae</taxon>
        <taxon>Lactococcus</taxon>
        <taxon>Lactococcus cremoris subsp. cremoris</taxon>
    </lineage>
</organism>
<comment type="catalytic activity">
    <reaction evidence="5">
        <text>N,N-dimethyl-1,4-phenylenediamine + anthranilate + 2 NAD(+) = 2-(4-dimethylaminophenyl)diazenylbenzoate + 2 NADH + 2 H(+)</text>
        <dbReference type="Rhea" id="RHEA:55872"/>
        <dbReference type="ChEBI" id="CHEBI:15378"/>
        <dbReference type="ChEBI" id="CHEBI:15783"/>
        <dbReference type="ChEBI" id="CHEBI:16567"/>
        <dbReference type="ChEBI" id="CHEBI:57540"/>
        <dbReference type="ChEBI" id="CHEBI:57945"/>
        <dbReference type="ChEBI" id="CHEBI:71579"/>
        <dbReference type="EC" id="1.7.1.17"/>
    </reaction>
    <physiologicalReaction direction="right-to-left" evidence="5">
        <dbReference type="Rhea" id="RHEA:55874"/>
    </physiologicalReaction>
</comment>
<dbReference type="EMBL" id="JMMZ01000003">
    <property type="protein sequence ID" value="OEU40872.1"/>
    <property type="molecule type" value="Genomic_DNA"/>
</dbReference>
<protein>
    <recommendedName>
        <fullName evidence="6">FMN dependent NADH:quinone oxidoreductase</fullName>
        <ecNumber evidence="6">1.6.5.-</ecNumber>
    </recommendedName>
    <alternativeName>
        <fullName evidence="6">Azo-dye reductase</fullName>
    </alternativeName>
    <alternativeName>
        <fullName evidence="6">FMN-dependent NADH-azo compound oxidoreductase</fullName>
    </alternativeName>
    <alternativeName>
        <fullName evidence="6">FMN-dependent NADH-azoreductase</fullName>
        <ecNumber evidence="6">1.7.1.17</ecNumber>
    </alternativeName>
</protein>
<dbReference type="InterPro" id="IPR023048">
    <property type="entry name" value="NADH:quinone_OxRdtase_FMN_depd"/>
</dbReference>
<feature type="binding site" evidence="6">
    <location>
        <begin position="144"/>
        <end position="147"/>
    </location>
    <ligand>
        <name>FMN</name>
        <dbReference type="ChEBI" id="CHEBI:58210"/>
    </ligand>
</feature>
<keyword evidence="1 6" id="KW-0285">Flavoprotein</keyword>
<evidence type="ECO:0000256" key="5">
    <source>
        <dbReference type="ARBA" id="ARBA00048542"/>
    </source>
</evidence>
<evidence type="ECO:0000256" key="2">
    <source>
        <dbReference type="ARBA" id="ARBA00022643"/>
    </source>
</evidence>
<dbReference type="InterPro" id="IPR003680">
    <property type="entry name" value="Flavodoxin_fold"/>
</dbReference>
<dbReference type="AlphaFoldDB" id="A0A1E7G7X1"/>
<dbReference type="GO" id="GO:0016655">
    <property type="term" value="F:oxidoreductase activity, acting on NAD(P)H, quinone or similar compound as acceptor"/>
    <property type="evidence" value="ECO:0007669"/>
    <property type="project" value="InterPro"/>
</dbReference>
<evidence type="ECO:0000313" key="8">
    <source>
        <dbReference type="EMBL" id="OEU40872.1"/>
    </source>
</evidence>
<dbReference type="RefSeq" id="WP_075070308.1">
    <property type="nucleotide sequence ID" value="NZ_CM007353.1"/>
</dbReference>
<dbReference type="GO" id="GO:0010181">
    <property type="term" value="F:FMN binding"/>
    <property type="evidence" value="ECO:0007669"/>
    <property type="project" value="UniProtKB-UniRule"/>
</dbReference>
<comment type="function">
    <text evidence="6">Quinone reductase that provides resistance to thiol-specific stress caused by electrophilic quinones.</text>
</comment>
<dbReference type="GO" id="GO:0016652">
    <property type="term" value="F:oxidoreductase activity, acting on NAD(P)H as acceptor"/>
    <property type="evidence" value="ECO:0007669"/>
    <property type="project" value="UniProtKB-UniRule"/>
</dbReference>
<dbReference type="Gene3D" id="3.40.50.360">
    <property type="match status" value="1"/>
</dbReference>
<accession>A0A1E7G7X1</accession>
<comment type="function">
    <text evidence="6">Also exhibits azoreductase activity. Catalyzes the reductive cleavage of the azo bond in aromatic azo compounds to the corresponding amines.</text>
</comment>
<dbReference type="Proteomes" id="UP000176236">
    <property type="component" value="Chromosome"/>
</dbReference>
<sequence length="214" mass="24751">MTTLLIVLAHPHTDDFSWSLSTTEKFKEAYRQTNPSDKIIIRDLFAEKVPALDNETFATWKRNKYTPDLLNEADKNLLHRHEEYLEEFLSADKYVFVNPMYNGFVTAELKQYIDVIAVPRKLFRYTENGPIGLLEGKKSLHIQSAGGFYHNEQDPTHMANDLGATYIDQTMKMVGITDENRKQLFVEGYARYPERSAELKEKAFTNAEKIGQSF</sequence>
<keyword evidence="3 6" id="KW-0560">Oxidoreductase</keyword>
<dbReference type="Pfam" id="PF02525">
    <property type="entry name" value="Flavodoxin_2"/>
    <property type="match status" value="1"/>
</dbReference>
<dbReference type="PANTHER" id="PTHR43741">
    <property type="entry name" value="FMN-DEPENDENT NADH-AZOREDUCTASE 1"/>
    <property type="match status" value="1"/>
</dbReference>
<keyword evidence="4 6" id="KW-0520">NAD</keyword>
<name>A0A1E7G7X1_LACLC</name>
<dbReference type="SUPFAM" id="SSF52218">
    <property type="entry name" value="Flavoproteins"/>
    <property type="match status" value="1"/>
</dbReference>
<comment type="caution">
    <text evidence="6">Lacks conserved residue(s) required for the propagation of feature annotation.</text>
</comment>
<evidence type="ECO:0000256" key="3">
    <source>
        <dbReference type="ARBA" id="ARBA00023002"/>
    </source>
</evidence>
<gene>
    <name evidence="6" type="primary">azoR</name>
    <name evidence="8" type="ORF">AJ89_00465</name>
</gene>
<comment type="catalytic activity">
    <reaction evidence="6">
        <text>2 a quinone + NADH + H(+) = 2 a 1,4-benzosemiquinone + NAD(+)</text>
        <dbReference type="Rhea" id="RHEA:65952"/>
        <dbReference type="ChEBI" id="CHEBI:15378"/>
        <dbReference type="ChEBI" id="CHEBI:57540"/>
        <dbReference type="ChEBI" id="CHEBI:57945"/>
        <dbReference type="ChEBI" id="CHEBI:132124"/>
        <dbReference type="ChEBI" id="CHEBI:134225"/>
    </reaction>
</comment>
<dbReference type="GO" id="GO:0009055">
    <property type="term" value="F:electron transfer activity"/>
    <property type="evidence" value="ECO:0007669"/>
    <property type="project" value="UniProtKB-UniRule"/>
</dbReference>
<evidence type="ECO:0000256" key="4">
    <source>
        <dbReference type="ARBA" id="ARBA00023027"/>
    </source>
</evidence>
<comment type="cofactor">
    <cofactor evidence="6">
        <name>FMN</name>
        <dbReference type="ChEBI" id="CHEBI:58210"/>
    </cofactor>
    <text evidence="6">Binds 1 FMN per subunit.</text>
</comment>
<feature type="domain" description="Flavodoxin-like fold" evidence="7">
    <location>
        <begin position="3"/>
        <end position="204"/>
    </location>
</feature>
<reference evidence="8 9" key="1">
    <citation type="journal article" date="2016" name="Appl. Microbiol. Biotechnol.">
        <title>Adhesion of the genome-sequenced Lactococcus lactis subsp. cremoris IBB477 strain is mediated by specific molecular determinants.</title>
        <authorList>
            <person name="Radziwill-Bienkowska J.M."/>
            <person name="Le D.T."/>
            <person name="Szczesny P."/>
            <person name="Duviau M.P."/>
            <person name="Aleksandrzak-Piekarczyk T."/>
            <person name="Loubiere P."/>
            <person name="Mercier-Bonin M."/>
            <person name="Bardowski J.K."/>
            <person name="Kowalczyk M."/>
        </authorList>
    </citation>
    <scope>NUCLEOTIDE SEQUENCE [LARGE SCALE GENOMIC DNA]</scope>
    <source>
        <strain evidence="8 9">IBB477</strain>
    </source>
</reference>
<keyword evidence="2 6" id="KW-0288">FMN</keyword>
<dbReference type="PANTHER" id="PTHR43741:SF7">
    <property type="entry name" value="FMN-DEPENDENT NADH:QUINONE OXIDOREDUCTASE"/>
    <property type="match status" value="1"/>
</dbReference>